<dbReference type="PANTHER" id="PTHR32024:SF1">
    <property type="entry name" value="KTR SYSTEM POTASSIUM UPTAKE PROTEIN B"/>
    <property type="match status" value="1"/>
</dbReference>
<feature type="transmembrane region" description="Helical" evidence="8">
    <location>
        <begin position="405"/>
        <end position="426"/>
    </location>
</feature>
<keyword evidence="5 8" id="KW-1133">Transmembrane helix</keyword>
<keyword evidence="2" id="KW-0813">Transport</keyword>
<feature type="transmembrane region" description="Helical" evidence="8">
    <location>
        <begin position="224"/>
        <end position="243"/>
    </location>
</feature>
<evidence type="ECO:0000256" key="2">
    <source>
        <dbReference type="ARBA" id="ARBA00022448"/>
    </source>
</evidence>
<feature type="transmembrane region" description="Helical" evidence="8">
    <location>
        <begin position="280"/>
        <end position="299"/>
    </location>
</feature>
<keyword evidence="10" id="KW-1185">Reference proteome</keyword>
<evidence type="ECO:0000256" key="7">
    <source>
        <dbReference type="ARBA" id="ARBA00023136"/>
    </source>
</evidence>
<dbReference type="Proteomes" id="UP000292886">
    <property type="component" value="Chromosome"/>
</dbReference>
<evidence type="ECO:0000256" key="1">
    <source>
        <dbReference type="ARBA" id="ARBA00004651"/>
    </source>
</evidence>
<feature type="transmembrane region" description="Helical" evidence="8">
    <location>
        <begin position="12"/>
        <end position="32"/>
    </location>
</feature>
<feature type="transmembrane region" description="Helical" evidence="8">
    <location>
        <begin position="76"/>
        <end position="96"/>
    </location>
</feature>
<dbReference type="GO" id="GO:0005886">
    <property type="term" value="C:plasma membrane"/>
    <property type="evidence" value="ECO:0007669"/>
    <property type="project" value="UniProtKB-SubCell"/>
</dbReference>
<feature type="transmembrane region" description="Helical" evidence="8">
    <location>
        <begin position="126"/>
        <end position="143"/>
    </location>
</feature>
<accession>A0A4P6YUD7</accession>
<evidence type="ECO:0000313" key="10">
    <source>
        <dbReference type="Proteomes" id="UP000292886"/>
    </source>
</evidence>
<dbReference type="EMBL" id="CP037940">
    <property type="protein sequence ID" value="QBO36297.1"/>
    <property type="molecule type" value="Genomic_DNA"/>
</dbReference>
<dbReference type="InterPro" id="IPR003445">
    <property type="entry name" value="Cat_transpt"/>
</dbReference>
<evidence type="ECO:0000256" key="4">
    <source>
        <dbReference type="ARBA" id="ARBA00022692"/>
    </source>
</evidence>
<sequence length="445" mass="49169">MHKHRLTLPQTLSLGFFSIIFIGTLLLLLPFATTQGNHTTFMNALFTATSATCITGLTVVPTATHWTVFGQMVIMYLMEIGALGFMSFTAMLYTLANRRMDLSTRLLVKDSLNLANLSDTHTVTKYVIRLSIVIQAIGAILLAPDLIDRFGVTRGLYYSVFHSISSFGNAGFVIFPENFSVFANDPYMLSITSILIIAGGLGFLVWRDILLYPKLHRYSLHSKIAMGTSFILILMAFVIFMITEHNLDFYQHTLSFSNRVIDTLFMAVSPRTAGFEIMPYSAVSLAGIAFTMFLMYVGGTPGSTAGGIKTTTLGILWLQTWAALRGKEDVTFGNRRFSQSNINRALMLVFVSALFLGAVTLVLSMTEQTPREFGIEYIGFEVFAAFSTTGLSLGLTPSLTVFGKILIMLVMFVGRVGVFTVMFSVLNVHAKPATYRYPEENILIG</sequence>
<dbReference type="AlphaFoldDB" id="A0A4P6YUD7"/>
<evidence type="ECO:0000256" key="3">
    <source>
        <dbReference type="ARBA" id="ARBA00022475"/>
    </source>
</evidence>
<evidence type="ECO:0000256" key="8">
    <source>
        <dbReference type="SAM" id="Phobius"/>
    </source>
</evidence>
<reference evidence="10" key="1">
    <citation type="submission" date="2019-03" db="EMBL/GenBank/DDBJ databases">
        <title>Weissella sp. 26KH-42 Genome sequencing.</title>
        <authorList>
            <person name="Heo J."/>
            <person name="Kim S.-J."/>
            <person name="Kim J.-S."/>
            <person name="Hong S.-B."/>
            <person name="Kwon S.-W."/>
        </authorList>
    </citation>
    <scope>NUCLEOTIDE SEQUENCE [LARGE SCALE GENOMIC DNA]</scope>
    <source>
        <strain evidence="10">26KH-42</strain>
    </source>
</reference>
<feature type="transmembrane region" description="Helical" evidence="8">
    <location>
        <begin position="187"/>
        <end position="212"/>
    </location>
</feature>
<feature type="transmembrane region" description="Helical" evidence="8">
    <location>
        <begin position="377"/>
        <end position="396"/>
    </location>
</feature>
<name>A0A4P6YUD7_9LACO</name>
<evidence type="ECO:0000313" key="9">
    <source>
        <dbReference type="EMBL" id="QBO36297.1"/>
    </source>
</evidence>
<feature type="transmembrane region" description="Helical" evidence="8">
    <location>
        <begin position="305"/>
        <end position="324"/>
    </location>
</feature>
<gene>
    <name evidence="9" type="ORF">EQG49_07385</name>
</gene>
<dbReference type="GO" id="GO:0008324">
    <property type="term" value="F:monoatomic cation transmembrane transporter activity"/>
    <property type="evidence" value="ECO:0007669"/>
    <property type="project" value="InterPro"/>
</dbReference>
<dbReference type="OrthoDB" id="9810952at2"/>
<dbReference type="KEGG" id="wei:EQG49_07385"/>
<keyword evidence="3" id="KW-1003">Cell membrane</keyword>
<dbReference type="PANTHER" id="PTHR32024">
    <property type="entry name" value="TRK SYSTEM POTASSIUM UPTAKE PROTEIN TRKG-RELATED"/>
    <property type="match status" value="1"/>
</dbReference>
<dbReference type="GO" id="GO:0030001">
    <property type="term" value="P:metal ion transport"/>
    <property type="evidence" value="ECO:0007669"/>
    <property type="project" value="UniProtKB-ARBA"/>
</dbReference>
<evidence type="ECO:0000256" key="6">
    <source>
        <dbReference type="ARBA" id="ARBA00023065"/>
    </source>
</evidence>
<protein>
    <submittedName>
        <fullName evidence="9">Trk family potassium uptake protein</fullName>
    </submittedName>
</protein>
<dbReference type="RefSeq" id="WP_133363374.1">
    <property type="nucleotide sequence ID" value="NZ_CP037940.1"/>
</dbReference>
<keyword evidence="6" id="KW-0406">Ion transport</keyword>
<organism evidence="9 10">
    <name type="scientific">Periweissella cryptocerci</name>
    <dbReference type="NCBI Taxonomy" id="2506420"/>
    <lineage>
        <taxon>Bacteria</taxon>
        <taxon>Bacillati</taxon>
        <taxon>Bacillota</taxon>
        <taxon>Bacilli</taxon>
        <taxon>Lactobacillales</taxon>
        <taxon>Lactobacillaceae</taxon>
        <taxon>Periweissella</taxon>
    </lineage>
</organism>
<proteinExistence type="predicted"/>
<comment type="subcellular location">
    <subcellularLocation>
        <location evidence="1">Cell membrane</location>
        <topology evidence="1">Multi-pass membrane protein</topology>
    </subcellularLocation>
</comment>
<feature type="transmembrane region" description="Helical" evidence="8">
    <location>
        <begin position="44"/>
        <end position="64"/>
    </location>
</feature>
<feature type="transmembrane region" description="Helical" evidence="8">
    <location>
        <begin position="345"/>
        <end position="365"/>
    </location>
</feature>
<keyword evidence="4 8" id="KW-0812">Transmembrane</keyword>
<evidence type="ECO:0000256" key="5">
    <source>
        <dbReference type="ARBA" id="ARBA00022989"/>
    </source>
</evidence>
<keyword evidence="7 8" id="KW-0472">Membrane</keyword>
<feature type="transmembrane region" description="Helical" evidence="8">
    <location>
        <begin position="155"/>
        <end position="175"/>
    </location>
</feature>
<dbReference type="Pfam" id="PF02386">
    <property type="entry name" value="TrkH"/>
    <property type="match status" value="1"/>
</dbReference>